<keyword evidence="2" id="KW-0119">Carbohydrate metabolism</keyword>
<dbReference type="CDD" id="cd00161">
    <property type="entry name" value="beta-trefoil_Ricin-like"/>
    <property type="match status" value="1"/>
</dbReference>
<accession>A0A2T0S2N1</accession>
<feature type="compositionally biased region" description="Pro residues" evidence="3">
    <location>
        <begin position="455"/>
        <end position="464"/>
    </location>
</feature>
<sequence length="738" mass="76394">MPAHRRPALEGDAPQRRRQAPDRGRRRATPRAHRLLPVLLGISVLGIGGVVGPSVVGGAWSPDSGGQDRERITYASLPDDDPGQGLVYDGLVPAGKDSLCTGTYELDAETCTHGPDPTPAGLTVNRDVAPVTGKVPEPAEPRREAATVPPDAEIVRDEGGSSLTPGAPALIPDAAPGQADFVMGAHDVACQGDGRTGNRIQVLYLHEFGTPSRYTGYLGSIRTWAAGVDEIFDASAAETGGSRHIRYVTTPQCRVDVAEVQMPEGALASFTRNIAALQTLGYNRNDRKYLIFADTKVYCGISTFVADNRPGLGNRNNGGPSYGRVDAGCWGSVAAAMETTQMLGALLQDSPNSTGAGRCTDDHDLLCAGDRSGSQLRTVCPKKHENRLDCGHDDYFSTDPKPGSYLAENWNVAQSEFLLRSDGGDDLPDAPNANRPPPGTTPRDTPTSPAAPTAAAPPPGPQAPVPGASGGDASDGGGDAPAGPGRPSAPTAPVPTSAAPGATEPAAPAPEKLAAPVQAVLEVRDPTSTSVRLTWSAASRDARYDVEVDGSKIATTSATRARLIGLRPDRKYQVTIRNAKLGYAAKGVAQSAPAARPAANAWFVLTNSLTGGAADLYAARTANGTPTTLGGADGGAQQQWKLVPAGDDAFALQSRATGKCLGPLGGNPVAGAPLVQGECTQNDSGRWKLYATDHGFSLRTSVGDLAAGVGSQRFGASRLLVLQTPDPARHQSWTAVPG</sequence>
<dbReference type="Gene3D" id="2.60.40.10">
    <property type="entry name" value="Immunoglobulins"/>
    <property type="match status" value="1"/>
</dbReference>
<evidence type="ECO:0000259" key="5">
    <source>
        <dbReference type="SMART" id="SM00458"/>
    </source>
</evidence>
<gene>
    <name evidence="6" type="ORF">CLV70_110170</name>
</gene>
<evidence type="ECO:0000256" key="4">
    <source>
        <dbReference type="SAM" id="Phobius"/>
    </source>
</evidence>
<keyword evidence="4" id="KW-1133">Transmembrane helix</keyword>
<organism evidence="6 7">
    <name type="scientific">Pseudosporangium ferrugineum</name>
    <dbReference type="NCBI Taxonomy" id="439699"/>
    <lineage>
        <taxon>Bacteria</taxon>
        <taxon>Bacillati</taxon>
        <taxon>Actinomycetota</taxon>
        <taxon>Actinomycetes</taxon>
        <taxon>Micromonosporales</taxon>
        <taxon>Micromonosporaceae</taxon>
        <taxon>Pseudosporangium</taxon>
    </lineage>
</organism>
<feature type="compositionally biased region" description="Low complexity" evidence="3">
    <location>
        <begin position="441"/>
        <end position="454"/>
    </location>
</feature>
<dbReference type="InterPro" id="IPR013783">
    <property type="entry name" value="Ig-like_fold"/>
</dbReference>
<feature type="compositionally biased region" description="Low complexity" evidence="3">
    <location>
        <begin position="481"/>
        <end position="510"/>
    </location>
</feature>
<dbReference type="GO" id="GO:0030246">
    <property type="term" value="F:carbohydrate binding"/>
    <property type="evidence" value="ECO:0007669"/>
    <property type="project" value="UniProtKB-KW"/>
</dbReference>
<keyword evidence="2" id="KW-0624">Polysaccharide degradation</keyword>
<feature type="compositionally biased region" description="Gly residues" evidence="3">
    <location>
        <begin position="468"/>
        <end position="480"/>
    </location>
</feature>
<evidence type="ECO:0000313" key="6">
    <source>
        <dbReference type="EMBL" id="PRY27583.1"/>
    </source>
</evidence>
<keyword evidence="4" id="KW-0472">Membrane</keyword>
<evidence type="ECO:0000256" key="3">
    <source>
        <dbReference type="SAM" id="MobiDB-lite"/>
    </source>
</evidence>
<dbReference type="SUPFAM" id="SSF50370">
    <property type="entry name" value="Ricin B-like lectins"/>
    <property type="match status" value="1"/>
</dbReference>
<protein>
    <submittedName>
        <fullName evidence="6">Ricin-type beta-trefoil lectin protein</fullName>
    </submittedName>
</protein>
<dbReference type="InterPro" id="IPR035992">
    <property type="entry name" value="Ricin_B-like_lectins"/>
</dbReference>
<dbReference type="AlphaFoldDB" id="A0A2T0S2N1"/>
<keyword evidence="1" id="KW-0378">Hydrolase</keyword>
<evidence type="ECO:0000256" key="2">
    <source>
        <dbReference type="ARBA" id="ARBA00023326"/>
    </source>
</evidence>
<dbReference type="Pfam" id="PF14200">
    <property type="entry name" value="RicinB_lectin_2"/>
    <property type="match status" value="1"/>
</dbReference>
<evidence type="ECO:0000256" key="1">
    <source>
        <dbReference type="ARBA" id="ARBA00023295"/>
    </source>
</evidence>
<dbReference type="InterPro" id="IPR000772">
    <property type="entry name" value="Ricin_B_lectin"/>
</dbReference>
<dbReference type="GO" id="GO:0000272">
    <property type="term" value="P:polysaccharide catabolic process"/>
    <property type="evidence" value="ECO:0007669"/>
    <property type="project" value="UniProtKB-KW"/>
</dbReference>
<keyword evidence="4" id="KW-0812">Transmembrane</keyword>
<keyword evidence="6" id="KW-0430">Lectin</keyword>
<keyword evidence="7" id="KW-1185">Reference proteome</keyword>
<evidence type="ECO:0000313" key="7">
    <source>
        <dbReference type="Proteomes" id="UP000239209"/>
    </source>
</evidence>
<feature type="compositionally biased region" description="Basic and acidic residues" evidence="3">
    <location>
        <begin position="7"/>
        <end position="23"/>
    </location>
</feature>
<dbReference type="CDD" id="cd00063">
    <property type="entry name" value="FN3"/>
    <property type="match status" value="1"/>
</dbReference>
<dbReference type="RefSeq" id="WP_106128391.1">
    <property type="nucleotide sequence ID" value="NZ_PVZG01000010.1"/>
</dbReference>
<feature type="domain" description="Ricin B lectin" evidence="5">
    <location>
        <begin position="601"/>
        <end position="736"/>
    </location>
</feature>
<reference evidence="6 7" key="1">
    <citation type="submission" date="2018-03" db="EMBL/GenBank/DDBJ databases">
        <title>Genomic Encyclopedia of Archaeal and Bacterial Type Strains, Phase II (KMG-II): from individual species to whole genera.</title>
        <authorList>
            <person name="Goeker M."/>
        </authorList>
    </citation>
    <scope>NUCLEOTIDE SEQUENCE [LARGE SCALE GENOMIC DNA]</scope>
    <source>
        <strain evidence="6 7">DSM 45348</strain>
    </source>
</reference>
<name>A0A2T0S2N1_9ACTN</name>
<dbReference type="Proteomes" id="UP000239209">
    <property type="component" value="Unassembled WGS sequence"/>
</dbReference>
<dbReference type="InterPro" id="IPR003961">
    <property type="entry name" value="FN3_dom"/>
</dbReference>
<feature type="region of interest" description="Disordered" evidence="3">
    <location>
        <begin position="1"/>
        <end position="30"/>
    </location>
</feature>
<dbReference type="InterPro" id="IPR036116">
    <property type="entry name" value="FN3_sf"/>
</dbReference>
<dbReference type="Pfam" id="PF00041">
    <property type="entry name" value="fn3"/>
    <property type="match status" value="1"/>
</dbReference>
<comment type="caution">
    <text evidence="6">The sequence shown here is derived from an EMBL/GenBank/DDBJ whole genome shotgun (WGS) entry which is preliminary data.</text>
</comment>
<dbReference type="EMBL" id="PVZG01000010">
    <property type="protein sequence ID" value="PRY27583.1"/>
    <property type="molecule type" value="Genomic_DNA"/>
</dbReference>
<proteinExistence type="predicted"/>
<dbReference type="SUPFAM" id="SSF49265">
    <property type="entry name" value="Fibronectin type III"/>
    <property type="match status" value="1"/>
</dbReference>
<dbReference type="Gene3D" id="2.80.10.50">
    <property type="match status" value="1"/>
</dbReference>
<dbReference type="GO" id="GO:0016798">
    <property type="term" value="F:hydrolase activity, acting on glycosyl bonds"/>
    <property type="evidence" value="ECO:0007669"/>
    <property type="project" value="UniProtKB-KW"/>
</dbReference>
<dbReference type="SMART" id="SM00458">
    <property type="entry name" value="RICIN"/>
    <property type="match status" value="1"/>
</dbReference>
<feature type="transmembrane region" description="Helical" evidence="4">
    <location>
        <begin position="35"/>
        <end position="60"/>
    </location>
</feature>
<keyword evidence="1" id="KW-0326">Glycosidase</keyword>
<feature type="region of interest" description="Disordered" evidence="3">
    <location>
        <begin position="420"/>
        <end position="510"/>
    </location>
</feature>
<dbReference type="OrthoDB" id="9802600at2"/>
<dbReference type="PROSITE" id="PS50231">
    <property type="entry name" value="RICIN_B_LECTIN"/>
    <property type="match status" value="1"/>
</dbReference>